<evidence type="ECO:0000313" key="2">
    <source>
        <dbReference type="Proteomes" id="UP001232063"/>
    </source>
</evidence>
<organism evidence="1 2">
    <name type="scientific">Xanthocytophaga agilis</name>
    <dbReference type="NCBI Taxonomy" id="3048010"/>
    <lineage>
        <taxon>Bacteria</taxon>
        <taxon>Pseudomonadati</taxon>
        <taxon>Bacteroidota</taxon>
        <taxon>Cytophagia</taxon>
        <taxon>Cytophagales</taxon>
        <taxon>Rhodocytophagaceae</taxon>
        <taxon>Xanthocytophaga</taxon>
    </lineage>
</organism>
<evidence type="ECO:0000313" key="1">
    <source>
        <dbReference type="EMBL" id="MDJ1499650.1"/>
    </source>
</evidence>
<gene>
    <name evidence="1" type="ORF">QNI22_03290</name>
</gene>
<name>A0AAE3UC21_9BACT</name>
<accession>A0AAE3UC21</accession>
<keyword evidence="2" id="KW-1185">Reference proteome</keyword>
<dbReference type="AlphaFoldDB" id="A0AAE3UC21"/>
<dbReference type="EMBL" id="JASJOU010000001">
    <property type="protein sequence ID" value="MDJ1499650.1"/>
    <property type="molecule type" value="Genomic_DNA"/>
</dbReference>
<protein>
    <submittedName>
        <fullName evidence="1">Uncharacterized protein</fullName>
    </submittedName>
</protein>
<reference evidence="1" key="1">
    <citation type="submission" date="2023-05" db="EMBL/GenBank/DDBJ databases">
        <authorList>
            <person name="Zhang X."/>
        </authorList>
    </citation>
    <scope>NUCLEOTIDE SEQUENCE</scope>
    <source>
        <strain evidence="1">BD1B2-1</strain>
    </source>
</reference>
<dbReference type="RefSeq" id="WP_314509192.1">
    <property type="nucleotide sequence ID" value="NZ_JASJOU010000001.1"/>
</dbReference>
<sequence>MKTVSTSYLTSKLMRYLYFLVSILLLSSCKKEEEPVLLYPSIYHTKEIFVTSDVRLFTKQGEVKDQAIITDFTNRFHEPWDFIKPKSGVVASSDRDTVKILAKDNAKIGRYAGNFHVEFHDNMIYFVPQDTARFEVDYMYELMLAIQKYKPLYENRFPVSTSSGYKTIAQSVVGSYAKYTSSQLTFPMLSFLLTQRGGYSYYSIRYNNSFDPTGYKALNTGDTLVVQESELIYEK</sequence>
<comment type="caution">
    <text evidence="1">The sequence shown here is derived from an EMBL/GenBank/DDBJ whole genome shotgun (WGS) entry which is preliminary data.</text>
</comment>
<proteinExistence type="predicted"/>
<dbReference type="PROSITE" id="PS51257">
    <property type="entry name" value="PROKAR_LIPOPROTEIN"/>
    <property type="match status" value="1"/>
</dbReference>
<dbReference type="Proteomes" id="UP001232063">
    <property type="component" value="Unassembled WGS sequence"/>
</dbReference>